<feature type="region of interest" description="Disordered" evidence="6">
    <location>
        <begin position="94"/>
        <end position="113"/>
    </location>
</feature>
<sequence>MESSRDMSFAVPEPLVKKNSETQNKDGEPSSTEEASTAPTCSERTENTGRDPKVSLFSSFANALMGTKVMLGSAPFGYGEKSYPFEIGSGAPSVSSLFRSASSNSLTSSASGVSSKLFEFGAPSCSTQSGSGAPNSSTQSETPTSSTLAGSEAPRSSDKSGSEAPNSSSAGPGALKDSSKSKSGEPNTSTSVGPEAPSNSAPAGSGETNKSTQSGTEAPNTTSTTVPVEIQANVSKNTDDSSEKDKQPENPPPNSTVAVAQKKGTGNTKTVDCCQQMLNLLHELRRTAKIFRKETHKFTGSSREHKLLIEKLNRRLIAIMNKMTEKCKDLPEEVPKFQEMEMMDIFHEEGPRGLDFQIKMDAIEDKSNWWEGEYHHIHFYTEFMPFYKVARPARIPRSPNVPIPRDPKTPTAQQRHRNFLLLYSAVKATVTPWSFGFVSDVLSFTHNTSFIEFKIVEKSCPKVCIMKILILERLGDIGYITIAAPNQRWDKEANDYGPPKLAPFTAAVHKVYEKFTVDANVKLQERYDMIENLTRERFLWFIWLFAQYRTLFRAKCYGCKKILHNFMPPTTFDKTGKPFHEPCMNRILSVPGMFQGCSS</sequence>
<feature type="region of interest" description="Disordered" evidence="6">
    <location>
        <begin position="1"/>
        <end position="53"/>
    </location>
</feature>
<dbReference type="HOGENOM" id="CLU_455782_0_0_1"/>
<organism evidence="8">
    <name type="scientific">Caenorhabditis brenneri</name>
    <name type="common">Nematode worm</name>
    <dbReference type="NCBI Taxonomy" id="135651"/>
    <lineage>
        <taxon>Eukaryota</taxon>
        <taxon>Metazoa</taxon>
        <taxon>Ecdysozoa</taxon>
        <taxon>Nematoda</taxon>
        <taxon>Chromadorea</taxon>
        <taxon>Rhabditida</taxon>
        <taxon>Rhabditina</taxon>
        <taxon>Rhabditomorpha</taxon>
        <taxon>Rhabditoidea</taxon>
        <taxon>Rhabditidae</taxon>
        <taxon>Peloderinae</taxon>
        <taxon>Caenorhabditis</taxon>
    </lineage>
</organism>
<feature type="compositionally biased region" description="Polar residues" evidence="6">
    <location>
        <begin position="124"/>
        <end position="135"/>
    </location>
</feature>
<evidence type="ECO:0000256" key="5">
    <source>
        <dbReference type="ARBA" id="ARBA00023242"/>
    </source>
</evidence>
<dbReference type="AlphaFoldDB" id="G0NJ74"/>
<dbReference type="GO" id="GO:0016592">
    <property type="term" value="C:mediator complex"/>
    <property type="evidence" value="ECO:0007669"/>
    <property type="project" value="InterPro"/>
</dbReference>
<evidence type="ECO:0000313" key="8">
    <source>
        <dbReference type="Proteomes" id="UP000008068"/>
    </source>
</evidence>
<evidence type="ECO:0000256" key="1">
    <source>
        <dbReference type="ARBA" id="ARBA00004123"/>
    </source>
</evidence>
<evidence type="ECO:0000256" key="2">
    <source>
        <dbReference type="ARBA" id="ARBA00008048"/>
    </source>
</evidence>
<dbReference type="EMBL" id="GL379894">
    <property type="protein sequence ID" value="EGT32182.1"/>
    <property type="molecule type" value="Genomic_DNA"/>
</dbReference>
<evidence type="ECO:0000256" key="4">
    <source>
        <dbReference type="ARBA" id="ARBA00023163"/>
    </source>
</evidence>
<reference evidence="8" key="1">
    <citation type="submission" date="2011-07" db="EMBL/GenBank/DDBJ databases">
        <authorList>
            <consortium name="Caenorhabditis brenneri Sequencing and Analysis Consortium"/>
            <person name="Wilson R.K."/>
        </authorList>
    </citation>
    <scope>NUCLEOTIDE SEQUENCE [LARGE SCALE GENOMIC DNA]</scope>
    <source>
        <strain evidence="8">PB2801</strain>
    </source>
</reference>
<keyword evidence="4" id="KW-0804">Transcription</keyword>
<accession>G0NJ74</accession>
<comment type="similarity">
    <text evidence="2">Belongs to the Mediator complex subunit 27 family.</text>
</comment>
<feature type="compositionally biased region" description="Polar residues" evidence="6">
    <location>
        <begin position="184"/>
        <end position="236"/>
    </location>
</feature>
<feature type="compositionally biased region" description="Low complexity" evidence="6">
    <location>
        <begin position="136"/>
        <end position="147"/>
    </location>
</feature>
<protein>
    <recommendedName>
        <fullName evidence="9">Mediator of RNA polymerase II transcription subunit 27</fullName>
    </recommendedName>
</protein>
<evidence type="ECO:0000256" key="6">
    <source>
        <dbReference type="SAM" id="MobiDB-lite"/>
    </source>
</evidence>
<proteinExistence type="inferred from homology"/>
<feature type="compositionally biased region" description="Basic and acidic residues" evidence="6">
    <location>
        <begin position="237"/>
        <end position="248"/>
    </location>
</feature>
<evidence type="ECO:0000256" key="3">
    <source>
        <dbReference type="ARBA" id="ARBA00023015"/>
    </source>
</evidence>
<name>G0NJ74_CAEBE</name>
<gene>
    <name evidence="7" type="ORF">CAEBREN_17518</name>
</gene>
<evidence type="ECO:0008006" key="9">
    <source>
        <dbReference type="Google" id="ProtNLM"/>
    </source>
</evidence>
<dbReference type="InterPro" id="IPR021627">
    <property type="entry name" value="Mediator_Med27"/>
</dbReference>
<keyword evidence="3" id="KW-0805">Transcription regulation</keyword>
<comment type="subcellular location">
    <subcellularLocation>
        <location evidence="1">Nucleus</location>
    </subcellularLocation>
</comment>
<dbReference type="eggNOG" id="ENOG502TJS4">
    <property type="taxonomic scope" value="Eukaryota"/>
</dbReference>
<dbReference type="Pfam" id="PF11571">
    <property type="entry name" value="Med27"/>
    <property type="match status" value="1"/>
</dbReference>
<feature type="region of interest" description="Disordered" evidence="6">
    <location>
        <begin position="120"/>
        <end position="268"/>
    </location>
</feature>
<dbReference type="STRING" id="135651.G0NJ74"/>
<evidence type="ECO:0000313" key="7">
    <source>
        <dbReference type="EMBL" id="EGT32182.1"/>
    </source>
</evidence>
<dbReference type="InParanoid" id="G0NJ74"/>
<keyword evidence="5" id="KW-0539">Nucleus</keyword>
<keyword evidence="8" id="KW-1185">Reference proteome</keyword>
<feature type="compositionally biased region" description="Polar residues" evidence="6">
    <location>
        <begin position="29"/>
        <end position="42"/>
    </location>
</feature>
<feature type="compositionally biased region" description="Basic and acidic residues" evidence="6">
    <location>
        <begin position="43"/>
        <end position="53"/>
    </location>
</feature>
<feature type="compositionally biased region" description="Basic and acidic residues" evidence="6">
    <location>
        <begin position="15"/>
        <end position="28"/>
    </location>
</feature>
<dbReference type="Proteomes" id="UP000008068">
    <property type="component" value="Unassembled WGS sequence"/>
</dbReference>